<evidence type="ECO:0000313" key="3">
    <source>
        <dbReference type="Proteomes" id="UP001259982"/>
    </source>
</evidence>
<protein>
    <submittedName>
        <fullName evidence="2">Amidase</fullName>
        <ecNumber evidence="2">3.5.1.4</ecNumber>
    </submittedName>
</protein>
<keyword evidence="2" id="KW-0378">Hydrolase</keyword>
<dbReference type="PANTHER" id="PTHR43372:SF4">
    <property type="entry name" value="FATTY-ACID AMIDE HYDROLASE 2"/>
    <property type="match status" value="1"/>
</dbReference>
<evidence type="ECO:0000259" key="1">
    <source>
        <dbReference type="Pfam" id="PF01425"/>
    </source>
</evidence>
<dbReference type="EMBL" id="JAVRHY010000001">
    <property type="protein sequence ID" value="MDT0617179.1"/>
    <property type="molecule type" value="Genomic_DNA"/>
</dbReference>
<dbReference type="RefSeq" id="WP_311656808.1">
    <property type="nucleotide sequence ID" value="NZ_JAVRHY010000001.1"/>
</dbReference>
<accession>A0ABU3B3Z9</accession>
<proteinExistence type="predicted"/>
<dbReference type="PIRSF" id="PIRSF001221">
    <property type="entry name" value="Amidase_fungi"/>
    <property type="match status" value="1"/>
</dbReference>
<dbReference type="InterPro" id="IPR023631">
    <property type="entry name" value="Amidase_dom"/>
</dbReference>
<gene>
    <name evidence="2" type="ORF">RM531_01690</name>
</gene>
<dbReference type="Proteomes" id="UP001259982">
    <property type="component" value="Unassembled WGS sequence"/>
</dbReference>
<feature type="domain" description="Amidase" evidence="1">
    <location>
        <begin position="27"/>
        <end position="466"/>
    </location>
</feature>
<dbReference type="GO" id="GO:0004040">
    <property type="term" value="F:amidase activity"/>
    <property type="evidence" value="ECO:0007669"/>
    <property type="project" value="UniProtKB-EC"/>
</dbReference>
<dbReference type="PANTHER" id="PTHR43372">
    <property type="entry name" value="FATTY-ACID AMIDE HYDROLASE"/>
    <property type="match status" value="1"/>
</dbReference>
<dbReference type="NCBIfam" id="NF004816">
    <property type="entry name" value="PRK06170.1"/>
    <property type="match status" value="1"/>
</dbReference>
<reference evidence="2 3" key="1">
    <citation type="submission" date="2023-09" db="EMBL/GenBank/DDBJ databases">
        <authorList>
            <person name="Rey-Velasco X."/>
        </authorList>
    </citation>
    <scope>NUCLEOTIDE SEQUENCE [LARGE SCALE GENOMIC DNA]</scope>
    <source>
        <strain evidence="2 3">P385</strain>
    </source>
</reference>
<comment type="caution">
    <text evidence="2">The sequence shown here is derived from an EMBL/GenBank/DDBJ whole genome shotgun (WGS) entry which is preliminary data.</text>
</comment>
<dbReference type="EC" id="3.5.1.4" evidence="2"/>
<dbReference type="Pfam" id="PF01425">
    <property type="entry name" value="Amidase"/>
    <property type="match status" value="1"/>
</dbReference>
<dbReference type="InterPro" id="IPR036928">
    <property type="entry name" value="AS_sf"/>
</dbReference>
<organism evidence="2 3">
    <name type="scientific">Spectribacter acetivorans</name>
    <dbReference type="NCBI Taxonomy" id="3075603"/>
    <lineage>
        <taxon>Bacteria</taxon>
        <taxon>Pseudomonadati</taxon>
        <taxon>Pseudomonadota</taxon>
        <taxon>Gammaproteobacteria</taxon>
        <taxon>Salinisphaerales</taxon>
        <taxon>Salinisphaeraceae</taxon>
        <taxon>Spectribacter</taxon>
    </lineage>
</organism>
<sequence length="488" mass="51832">MQQAFPVGAADLARAIAAGEIGSRQALDVFLERIERRNPAINAVVVQDIEGARARADAADAARAAGQSWGPLHGVPMTVKDTWEVAGMVTACGDPGLADYRPATTAVAVQRLLDAGAIVFGKTNTPRMAQDLQTYNKVYGTTNNPWDVSRTSGGSSGGAAAAVAAGFTALELGSDIGGSIRTPAHWCGVYGHKPSYGLIPMTGHIPGPPGTRSQPDLAVGGPLARDAADLELAMDVLAGPDDLAGRAWRLSLPPARHSSLADFRIGCWFDDEFAPIDTETRRLQGTLATALEGAGAEVDASPDLPVRFPDSFLLYQQLLNAVVGAGIPPKLYRRARRAAALFRLMRRTRAGTLGGFVAEATQSHKTWAGAHERRERQRRDWAAFFERFDVLLMPVTATPAIPHNQEGNLFARRIDVDGRALPYHEMFKWIAPPTSAYLPVTVAPIGRTAGGLPVGVQIVAPYLEDRTGIAFARLLADAIGGFVAPPAS</sequence>
<keyword evidence="3" id="KW-1185">Reference proteome</keyword>
<dbReference type="InterPro" id="IPR052739">
    <property type="entry name" value="FAAH2"/>
</dbReference>
<evidence type="ECO:0000313" key="2">
    <source>
        <dbReference type="EMBL" id="MDT0617179.1"/>
    </source>
</evidence>
<name>A0ABU3B3Z9_9GAMM</name>
<dbReference type="Gene3D" id="3.90.1300.10">
    <property type="entry name" value="Amidase signature (AS) domain"/>
    <property type="match status" value="1"/>
</dbReference>
<dbReference type="SUPFAM" id="SSF75304">
    <property type="entry name" value="Amidase signature (AS) enzymes"/>
    <property type="match status" value="1"/>
</dbReference>